<reference evidence="3 4" key="1">
    <citation type="submission" date="2020-11" db="EMBL/GenBank/DDBJ databases">
        <title>Draft genome sequencing of a Lachnospiraceae strain isolated from anoxic soil subjected to BSD treatment.</title>
        <authorList>
            <person name="Uek A."/>
            <person name="Tonouchi A."/>
        </authorList>
    </citation>
    <scope>NUCLEOTIDE SEQUENCE [LARGE SCALE GENOMIC DNA]</scope>
    <source>
        <strain evidence="3 4">TB5</strain>
    </source>
</reference>
<feature type="compositionally biased region" description="Low complexity" evidence="1">
    <location>
        <begin position="69"/>
        <end position="82"/>
    </location>
</feature>
<dbReference type="RefSeq" id="WP_271713007.1">
    <property type="nucleotide sequence ID" value="NZ_AP024169.1"/>
</dbReference>
<evidence type="ECO:0000256" key="2">
    <source>
        <dbReference type="SAM" id="Phobius"/>
    </source>
</evidence>
<dbReference type="AlphaFoldDB" id="A0A7R7ENB6"/>
<sequence length="236" mass="25971">MNEKRKTIWIIFLSVITTVILCITAYKLGVYTTRNANTKDSAKGIGTSNNIETPVDSNDTSNGNVNKESGNSNTATTTSNPSKISDNTAQASPNTTQVKTNIIYSNTKYGFDFTLPASWEGYSVLTEDWQGTAISGDDTGKVVESGKEIILRHPRWTKADPYQDIPIMVFSLKQWNQVVKEEIALGAAPIGPSKLGSNSKYVFALPARYNFAYPTGYEEVEKIMESNPLSTNDNFK</sequence>
<evidence type="ECO:0000256" key="1">
    <source>
        <dbReference type="SAM" id="MobiDB-lite"/>
    </source>
</evidence>
<feature type="region of interest" description="Disordered" evidence="1">
    <location>
        <begin position="39"/>
        <end position="92"/>
    </location>
</feature>
<gene>
    <name evidence="3" type="ORF">bsdtb5_32140</name>
</gene>
<keyword evidence="2" id="KW-0472">Membrane</keyword>
<proteinExistence type="predicted"/>
<evidence type="ECO:0000313" key="3">
    <source>
        <dbReference type="EMBL" id="BCN31919.1"/>
    </source>
</evidence>
<keyword evidence="4" id="KW-1185">Reference proteome</keyword>
<keyword evidence="2" id="KW-0812">Transmembrane</keyword>
<organism evidence="3 4">
    <name type="scientific">Anaeromicropila herbilytica</name>
    <dbReference type="NCBI Taxonomy" id="2785025"/>
    <lineage>
        <taxon>Bacteria</taxon>
        <taxon>Bacillati</taxon>
        <taxon>Bacillota</taxon>
        <taxon>Clostridia</taxon>
        <taxon>Lachnospirales</taxon>
        <taxon>Lachnospiraceae</taxon>
        <taxon>Anaeromicropila</taxon>
    </lineage>
</organism>
<dbReference type="KEGG" id="ahb:bsdtb5_32140"/>
<feature type="transmembrane region" description="Helical" evidence="2">
    <location>
        <begin position="7"/>
        <end position="26"/>
    </location>
</feature>
<name>A0A7R7ENB6_9FIRM</name>
<protein>
    <submittedName>
        <fullName evidence="3">Uncharacterized protein</fullName>
    </submittedName>
</protein>
<evidence type="ECO:0000313" key="4">
    <source>
        <dbReference type="Proteomes" id="UP000595897"/>
    </source>
</evidence>
<dbReference type="Proteomes" id="UP000595897">
    <property type="component" value="Chromosome"/>
</dbReference>
<feature type="compositionally biased region" description="Polar residues" evidence="1">
    <location>
        <begin position="83"/>
        <end position="92"/>
    </location>
</feature>
<accession>A0A7R7ENB6</accession>
<keyword evidence="2" id="KW-1133">Transmembrane helix</keyword>
<feature type="compositionally biased region" description="Polar residues" evidence="1">
    <location>
        <begin position="46"/>
        <end position="68"/>
    </location>
</feature>
<dbReference type="EMBL" id="AP024169">
    <property type="protein sequence ID" value="BCN31919.1"/>
    <property type="molecule type" value="Genomic_DNA"/>
</dbReference>